<dbReference type="NCBIfam" id="TIGR02985">
    <property type="entry name" value="Sig70_bacteroi1"/>
    <property type="match status" value="1"/>
</dbReference>
<dbReference type="PANTHER" id="PTHR43133:SF46">
    <property type="entry name" value="RNA POLYMERASE SIGMA-70 FACTOR ECF SUBFAMILY"/>
    <property type="match status" value="1"/>
</dbReference>
<dbReference type="Gene3D" id="1.10.1740.10">
    <property type="match status" value="1"/>
</dbReference>
<dbReference type="InterPro" id="IPR039425">
    <property type="entry name" value="RNA_pol_sigma-70-like"/>
</dbReference>
<dbReference type="NCBIfam" id="TIGR02937">
    <property type="entry name" value="sigma70-ECF"/>
    <property type="match status" value="1"/>
</dbReference>
<organism evidence="7 8">
    <name type="scientific">Chitinophaga tropicalis</name>
    <dbReference type="NCBI Taxonomy" id="2683588"/>
    <lineage>
        <taxon>Bacteria</taxon>
        <taxon>Pseudomonadati</taxon>
        <taxon>Bacteroidota</taxon>
        <taxon>Chitinophagia</taxon>
        <taxon>Chitinophagales</taxon>
        <taxon>Chitinophagaceae</taxon>
        <taxon>Chitinophaga</taxon>
    </lineage>
</organism>
<dbReference type="EMBL" id="WRXN01000004">
    <property type="protein sequence ID" value="MVT08961.1"/>
    <property type="molecule type" value="Genomic_DNA"/>
</dbReference>
<dbReference type="Proteomes" id="UP000461730">
    <property type="component" value="Unassembled WGS sequence"/>
</dbReference>
<evidence type="ECO:0000256" key="2">
    <source>
        <dbReference type="ARBA" id="ARBA00023015"/>
    </source>
</evidence>
<dbReference type="InterPro" id="IPR014327">
    <property type="entry name" value="RNA_pol_sigma70_bacteroid"/>
</dbReference>
<evidence type="ECO:0000313" key="8">
    <source>
        <dbReference type="Proteomes" id="UP000461730"/>
    </source>
</evidence>
<dbReference type="RefSeq" id="WP_157306377.1">
    <property type="nucleotide sequence ID" value="NZ_WRXN01000004.1"/>
</dbReference>
<evidence type="ECO:0000259" key="6">
    <source>
        <dbReference type="Pfam" id="PF08281"/>
    </source>
</evidence>
<name>A0A7K1U3N3_9BACT</name>
<dbReference type="Pfam" id="PF08281">
    <property type="entry name" value="Sigma70_r4_2"/>
    <property type="match status" value="1"/>
</dbReference>
<keyword evidence="8" id="KW-1185">Reference proteome</keyword>
<dbReference type="InterPro" id="IPR007627">
    <property type="entry name" value="RNA_pol_sigma70_r2"/>
</dbReference>
<dbReference type="SUPFAM" id="SSF88946">
    <property type="entry name" value="Sigma2 domain of RNA polymerase sigma factors"/>
    <property type="match status" value="1"/>
</dbReference>
<dbReference type="GO" id="GO:0006352">
    <property type="term" value="P:DNA-templated transcription initiation"/>
    <property type="evidence" value="ECO:0007669"/>
    <property type="project" value="InterPro"/>
</dbReference>
<evidence type="ECO:0000313" key="7">
    <source>
        <dbReference type="EMBL" id="MVT08961.1"/>
    </source>
</evidence>
<dbReference type="InterPro" id="IPR036388">
    <property type="entry name" value="WH-like_DNA-bd_sf"/>
</dbReference>
<dbReference type="GO" id="GO:0003677">
    <property type="term" value="F:DNA binding"/>
    <property type="evidence" value="ECO:0007669"/>
    <property type="project" value="InterPro"/>
</dbReference>
<protein>
    <submittedName>
        <fullName evidence="7">RNA polymerase sigma-70 factor</fullName>
    </submittedName>
</protein>
<accession>A0A7K1U3N3</accession>
<dbReference type="Pfam" id="PF04542">
    <property type="entry name" value="Sigma70_r2"/>
    <property type="match status" value="1"/>
</dbReference>
<reference evidence="7 8" key="1">
    <citation type="submission" date="2019-12" db="EMBL/GenBank/DDBJ databases">
        <title>Chitinophaga sp. strain ysch24 (GDMCC 1.1355), whole genome shotgun sequence.</title>
        <authorList>
            <person name="Zhang X."/>
        </authorList>
    </citation>
    <scope>NUCLEOTIDE SEQUENCE [LARGE SCALE GENOMIC DNA]</scope>
    <source>
        <strain evidence="8">ysch24</strain>
    </source>
</reference>
<keyword evidence="2" id="KW-0805">Transcription regulation</keyword>
<gene>
    <name evidence="7" type="ORF">GO493_11875</name>
</gene>
<dbReference type="InterPro" id="IPR013249">
    <property type="entry name" value="RNA_pol_sigma70_r4_t2"/>
</dbReference>
<feature type="domain" description="RNA polymerase sigma factor 70 region 4 type 2" evidence="6">
    <location>
        <begin position="110"/>
        <end position="159"/>
    </location>
</feature>
<dbReference type="AlphaFoldDB" id="A0A7K1U3N3"/>
<proteinExistence type="inferred from homology"/>
<dbReference type="InterPro" id="IPR013324">
    <property type="entry name" value="RNA_pol_sigma_r3/r4-like"/>
</dbReference>
<dbReference type="PANTHER" id="PTHR43133">
    <property type="entry name" value="RNA POLYMERASE ECF-TYPE SIGMA FACTO"/>
    <property type="match status" value="1"/>
</dbReference>
<keyword evidence="4" id="KW-0804">Transcription</keyword>
<sequence length="166" mass="19390">MSGSWKSPEEFEALFRKHYRYLCIVALRITKNEEDARDIVQYAFSDIWLKRDTLNIIGDIGAYLYRIVKNKSLDMVNTRKIIPVELTPSIEDTTADEVYDEVIHNQRIAALWERIDTLPAMCRKIFVMCKIEGRKYQEIADQLGISVKTVGNHMGKAWKAVREGYW</sequence>
<evidence type="ECO:0000256" key="1">
    <source>
        <dbReference type="ARBA" id="ARBA00010641"/>
    </source>
</evidence>
<dbReference type="InterPro" id="IPR013325">
    <property type="entry name" value="RNA_pol_sigma_r2"/>
</dbReference>
<dbReference type="GO" id="GO:0016987">
    <property type="term" value="F:sigma factor activity"/>
    <property type="evidence" value="ECO:0007669"/>
    <property type="project" value="UniProtKB-KW"/>
</dbReference>
<dbReference type="Gene3D" id="1.10.10.10">
    <property type="entry name" value="Winged helix-like DNA-binding domain superfamily/Winged helix DNA-binding domain"/>
    <property type="match status" value="1"/>
</dbReference>
<dbReference type="SUPFAM" id="SSF88659">
    <property type="entry name" value="Sigma3 and sigma4 domains of RNA polymerase sigma factors"/>
    <property type="match status" value="1"/>
</dbReference>
<comment type="similarity">
    <text evidence="1">Belongs to the sigma-70 factor family. ECF subfamily.</text>
</comment>
<comment type="caution">
    <text evidence="7">The sequence shown here is derived from an EMBL/GenBank/DDBJ whole genome shotgun (WGS) entry which is preliminary data.</text>
</comment>
<dbReference type="InterPro" id="IPR014284">
    <property type="entry name" value="RNA_pol_sigma-70_dom"/>
</dbReference>
<feature type="domain" description="RNA polymerase sigma-70 region 2" evidence="5">
    <location>
        <begin position="14"/>
        <end position="79"/>
    </location>
</feature>
<keyword evidence="3" id="KW-0731">Sigma factor</keyword>
<evidence type="ECO:0000256" key="4">
    <source>
        <dbReference type="ARBA" id="ARBA00023163"/>
    </source>
</evidence>
<evidence type="ECO:0000259" key="5">
    <source>
        <dbReference type="Pfam" id="PF04542"/>
    </source>
</evidence>
<evidence type="ECO:0000256" key="3">
    <source>
        <dbReference type="ARBA" id="ARBA00023082"/>
    </source>
</evidence>